<sequence>MGRFINGLMFKSGGRGGISEKPPLNTIWGETRKRNGGQIKKIIVGSSFVATHLHEEMRRLQGLVCRLTAEIDVMNQRMEYMDRRATDLSTSLVIMTDERDKLNQAFLQLSKSLSRMTEERGQLIQAHLEEVCRELCTRMRDLETHNRELEQQRREIDKREAQLDLRSRQLSLLREEVTRKLNTVQQNFERAKDTSTGENVQALTEVDDMRKKLEEKDYELDSLTNLNNTLIAKERISNHELQEARKVLIKGLDGFANNGTRPPVIEIFASRSSRLQNGKQNPLNYARCGKIKYKIQGDDEKLRELKDEWVKEAYDAVATALLEMNEYNASGRYPVHELWGR</sequence>
<dbReference type="InterPro" id="IPR005379">
    <property type="entry name" value="FDM1-5/IDN2_XH"/>
</dbReference>
<reference evidence="3 4" key="1">
    <citation type="journal article" date="2018" name="Science">
        <title>The opium poppy genome and morphinan production.</title>
        <authorList>
            <person name="Guo L."/>
            <person name="Winzer T."/>
            <person name="Yang X."/>
            <person name="Li Y."/>
            <person name="Ning Z."/>
            <person name="He Z."/>
            <person name="Teodor R."/>
            <person name="Lu Y."/>
            <person name="Bowser T.A."/>
            <person name="Graham I.A."/>
            <person name="Ye K."/>
        </authorList>
    </citation>
    <scope>NUCLEOTIDE SEQUENCE [LARGE SCALE GENOMIC DNA]</scope>
    <source>
        <strain evidence="4">cv. HN1</strain>
        <tissue evidence="3">Leaves</tissue>
    </source>
</reference>
<dbReference type="Gramene" id="RZC49428">
    <property type="protein sequence ID" value="RZC49428"/>
    <property type="gene ID" value="C5167_017857"/>
</dbReference>
<dbReference type="GO" id="GO:0080188">
    <property type="term" value="P:gene silencing by siRNA-directed DNA methylation"/>
    <property type="evidence" value="ECO:0007669"/>
    <property type="project" value="InterPro"/>
</dbReference>
<proteinExistence type="predicted"/>
<evidence type="ECO:0000313" key="4">
    <source>
        <dbReference type="Proteomes" id="UP000316621"/>
    </source>
</evidence>
<gene>
    <name evidence="3" type="ORF">C5167_017857</name>
</gene>
<evidence type="ECO:0000259" key="2">
    <source>
        <dbReference type="Pfam" id="PF03469"/>
    </source>
</evidence>
<name>A0A4Y7IPK9_PAPSO</name>
<feature type="coiled-coil region" evidence="1">
    <location>
        <begin position="132"/>
        <end position="226"/>
    </location>
</feature>
<keyword evidence="4" id="KW-1185">Reference proteome</keyword>
<dbReference type="STRING" id="3469.A0A4Y7IPK9"/>
<evidence type="ECO:0000313" key="3">
    <source>
        <dbReference type="EMBL" id="RZC49428.1"/>
    </source>
</evidence>
<dbReference type="Pfam" id="PF03469">
    <property type="entry name" value="XH"/>
    <property type="match status" value="1"/>
</dbReference>
<organism evidence="3 4">
    <name type="scientific">Papaver somniferum</name>
    <name type="common">Opium poppy</name>
    <dbReference type="NCBI Taxonomy" id="3469"/>
    <lineage>
        <taxon>Eukaryota</taxon>
        <taxon>Viridiplantae</taxon>
        <taxon>Streptophyta</taxon>
        <taxon>Embryophyta</taxon>
        <taxon>Tracheophyta</taxon>
        <taxon>Spermatophyta</taxon>
        <taxon>Magnoliopsida</taxon>
        <taxon>Ranunculales</taxon>
        <taxon>Papaveraceae</taxon>
        <taxon>Papaveroideae</taxon>
        <taxon>Papaver</taxon>
    </lineage>
</organism>
<dbReference type="EMBL" id="CM010716">
    <property type="protein sequence ID" value="RZC49428.1"/>
    <property type="molecule type" value="Genomic_DNA"/>
</dbReference>
<keyword evidence="1" id="KW-0175">Coiled coil</keyword>
<protein>
    <recommendedName>
        <fullName evidence="2">Factor of DNA methylation 1-5/IDN2 domain-containing protein</fullName>
    </recommendedName>
</protein>
<dbReference type="Proteomes" id="UP000316621">
    <property type="component" value="Chromosome 2"/>
</dbReference>
<accession>A0A4Y7IPK9</accession>
<dbReference type="AlphaFoldDB" id="A0A4Y7IPK9"/>
<dbReference type="PANTHER" id="PTHR21596:SF82">
    <property type="entry name" value="FACTOR OF DNA METHYLATION 5-LIKE"/>
    <property type="match status" value="1"/>
</dbReference>
<dbReference type="InterPro" id="IPR045177">
    <property type="entry name" value="FDM1-5/IDN2"/>
</dbReference>
<feature type="domain" description="Factor of DNA methylation 1-5/IDN2" evidence="2">
    <location>
        <begin position="272"/>
        <end position="339"/>
    </location>
</feature>
<dbReference type="PANTHER" id="PTHR21596">
    <property type="entry name" value="RIBONUCLEASE P SUBUNIT P38"/>
    <property type="match status" value="1"/>
</dbReference>
<evidence type="ECO:0000256" key="1">
    <source>
        <dbReference type="SAM" id="Coils"/>
    </source>
</evidence>